<dbReference type="Proteomes" id="UP000030428">
    <property type="component" value="Unassembled WGS sequence"/>
</dbReference>
<dbReference type="GO" id="GO:0046872">
    <property type="term" value="F:metal ion binding"/>
    <property type="evidence" value="ECO:0007669"/>
    <property type="project" value="UniProtKB-KW"/>
</dbReference>
<dbReference type="PANTHER" id="PTHR43687:SF1">
    <property type="entry name" value="FERREDOXIN III"/>
    <property type="match status" value="1"/>
</dbReference>
<dbReference type="SUPFAM" id="SSF54862">
    <property type="entry name" value="4Fe-4S ferredoxins"/>
    <property type="match status" value="1"/>
</dbReference>
<accession>A0A0A6RUC4</accession>
<comment type="caution">
    <text evidence="6">The sequence shown here is derived from an EMBL/GenBank/DDBJ whole genome shotgun (WGS) entry which is preliminary data.</text>
</comment>
<keyword evidence="7" id="KW-1185">Reference proteome</keyword>
<dbReference type="InterPro" id="IPR017896">
    <property type="entry name" value="4Fe4S_Fe-S-bd"/>
</dbReference>
<dbReference type="PANTHER" id="PTHR43687">
    <property type="entry name" value="ADENYLYLSULFATE REDUCTASE, BETA SUBUNIT"/>
    <property type="match status" value="1"/>
</dbReference>
<keyword evidence="2" id="KW-0479">Metal-binding</keyword>
<dbReference type="Pfam" id="PF12838">
    <property type="entry name" value="Fer4_7"/>
    <property type="match status" value="1"/>
</dbReference>
<dbReference type="PROSITE" id="PS00198">
    <property type="entry name" value="4FE4S_FER_1"/>
    <property type="match status" value="1"/>
</dbReference>
<evidence type="ECO:0000313" key="6">
    <source>
        <dbReference type="EMBL" id="KHD07461.1"/>
    </source>
</evidence>
<dbReference type="InterPro" id="IPR038465">
    <property type="entry name" value="APS_reduc_Bsu_C_sf"/>
</dbReference>
<dbReference type="InterPro" id="IPR050572">
    <property type="entry name" value="Fe-S_Ferredoxin"/>
</dbReference>
<feature type="domain" description="4Fe-4S ferredoxin-type" evidence="5">
    <location>
        <begin position="44"/>
        <end position="73"/>
    </location>
</feature>
<evidence type="ECO:0000256" key="1">
    <source>
        <dbReference type="ARBA" id="ARBA00022485"/>
    </source>
</evidence>
<dbReference type="Gene3D" id="6.20.260.10">
    <property type="entry name" value="Adenylylsulphate reductase, beta subunit, C-terminal domain"/>
    <property type="match status" value="1"/>
</dbReference>
<dbReference type="EMBL" id="JSZA02000123">
    <property type="protein sequence ID" value="KHD07461.1"/>
    <property type="molecule type" value="Genomic_DNA"/>
</dbReference>
<name>A0A0A6RUC4_9GAMM</name>
<evidence type="ECO:0000313" key="7">
    <source>
        <dbReference type="Proteomes" id="UP000030428"/>
    </source>
</evidence>
<evidence type="ECO:0000259" key="5">
    <source>
        <dbReference type="PROSITE" id="PS51379"/>
    </source>
</evidence>
<dbReference type="InterPro" id="IPR022738">
    <property type="entry name" value="AprB_C"/>
</dbReference>
<dbReference type="NCBIfam" id="TIGR02060">
    <property type="entry name" value="aprB"/>
    <property type="match status" value="1"/>
</dbReference>
<sequence length="155" mass="17516">MPTFVRTEKCDGCKGQDKTACMYICPHDLMMLDKDGSQTGHAMKAYNQEPEQCWECYSCVKICPQNAIEVRHYADIVPMGASVQPLRGSDSIMWTIKFRNGNMKRFKFPIRTTPEGSIEPYAGKPTPNMDDIDKPGFFTLAPADFKGDRSQLLHV</sequence>
<keyword evidence="1" id="KW-0004">4Fe-4S</keyword>
<evidence type="ECO:0000256" key="3">
    <source>
        <dbReference type="ARBA" id="ARBA00023004"/>
    </source>
</evidence>
<gene>
    <name evidence="6" type="ORF">PN36_24105</name>
</gene>
<proteinExistence type="predicted"/>
<evidence type="ECO:0000256" key="2">
    <source>
        <dbReference type="ARBA" id="ARBA00022723"/>
    </source>
</evidence>
<dbReference type="PROSITE" id="PS51379">
    <property type="entry name" value="4FE4S_FER_2"/>
    <property type="match status" value="2"/>
</dbReference>
<dbReference type="InterPro" id="IPR017900">
    <property type="entry name" value="4Fe4S_Fe_S_CS"/>
</dbReference>
<keyword evidence="4" id="KW-0411">Iron-sulfur</keyword>
<dbReference type="Gene3D" id="3.30.70.20">
    <property type="match status" value="1"/>
</dbReference>
<dbReference type="GO" id="GO:0051539">
    <property type="term" value="F:4 iron, 4 sulfur cluster binding"/>
    <property type="evidence" value="ECO:0007669"/>
    <property type="project" value="UniProtKB-KW"/>
</dbReference>
<reference evidence="6 7" key="1">
    <citation type="journal article" date="2016" name="Front. Microbiol.">
        <title>Single-Cell (Meta-)Genomics of a Dimorphic Candidatus Thiomargarita nelsonii Reveals Genomic Plasticity.</title>
        <authorList>
            <person name="Flood B.E."/>
            <person name="Fliss P."/>
            <person name="Jones D.S."/>
            <person name="Dick G.J."/>
            <person name="Jain S."/>
            <person name="Kaster A.K."/>
            <person name="Winkel M."/>
            <person name="Mussmann M."/>
            <person name="Bailey J."/>
        </authorList>
    </citation>
    <scope>NUCLEOTIDE SEQUENCE [LARGE SCALE GENOMIC DNA]</scope>
    <source>
        <strain evidence="6">Hydrate Ridge</strain>
    </source>
</reference>
<feature type="domain" description="4Fe-4S ferredoxin-type" evidence="5">
    <location>
        <begin position="1"/>
        <end position="35"/>
    </location>
</feature>
<dbReference type="AlphaFoldDB" id="A0A0A6RUC4"/>
<evidence type="ECO:0000256" key="4">
    <source>
        <dbReference type="ARBA" id="ARBA00023014"/>
    </source>
</evidence>
<keyword evidence="3" id="KW-0408">Iron</keyword>
<dbReference type="Pfam" id="PF12139">
    <property type="entry name" value="APS-reductase_C"/>
    <property type="match status" value="1"/>
</dbReference>
<dbReference type="InterPro" id="IPR011802">
    <property type="entry name" value="AprB"/>
</dbReference>
<organism evidence="6 7">
    <name type="scientific">Candidatus Thiomargarita nelsonii</name>
    <dbReference type="NCBI Taxonomy" id="1003181"/>
    <lineage>
        <taxon>Bacteria</taxon>
        <taxon>Pseudomonadati</taxon>
        <taxon>Pseudomonadota</taxon>
        <taxon>Gammaproteobacteria</taxon>
        <taxon>Thiotrichales</taxon>
        <taxon>Thiotrichaceae</taxon>
        <taxon>Thiomargarita</taxon>
    </lineage>
</organism>
<protein>
    <submittedName>
        <fullName evidence="6">Adenylylsulfate reductase</fullName>
    </submittedName>
</protein>